<evidence type="ECO:0000313" key="2">
    <source>
        <dbReference type="Proteomes" id="UP000320421"/>
    </source>
</evidence>
<keyword evidence="2" id="KW-1185">Reference proteome</keyword>
<reference evidence="1 2" key="1">
    <citation type="submission" date="2019-02" db="EMBL/GenBank/DDBJ databases">
        <title>Deep-cultivation of Planctomycetes and their phenomic and genomic characterization uncovers novel biology.</title>
        <authorList>
            <person name="Wiegand S."/>
            <person name="Jogler M."/>
            <person name="Boedeker C."/>
            <person name="Pinto D."/>
            <person name="Vollmers J."/>
            <person name="Rivas-Marin E."/>
            <person name="Kohn T."/>
            <person name="Peeters S.H."/>
            <person name="Heuer A."/>
            <person name="Rast P."/>
            <person name="Oberbeckmann S."/>
            <person name="Bunk B."/>
            <person name="Jeske O."/>
            <person name="Meyerdierks A."/>
            <person name="Storesund J.E."/>
            <person name="Kallscheuer N."/>
            <person name="Luecker S."/>
            <person name="Lage O.M."/>
            <person name="Pohl T."/>
            <person name="Merkel B.J."/>
            <person name="Hornburger P."/>
            <person name="Mueller R.-W."/>
            <person name="Bruemmer F."/>
            <person name="Labrenz M."/>
            <person name="Spormann A.M."/>
            <person name="Op den Camp H."/>
            <person name="Overmann J."/>
            <person name="Amann R."/>
            <person name="Jetten M.S.M."/>
            <person name="Mascher T."/>
            <person name="Medema M.H."/>
            <person name="Devos D.P."/>
            <person name="Kaster A.-K."/>
            <person name="Ovreas L."/>
            <person name="Rohde M."/>
            <person name="Galperin M.Y."/>
            <person name="Jogler C."/>
        </authorList>
    </citation>
    <scope>NUCLEOTIDE SEQUENCE [LARGE SCALE GENOMIC DNA]</scope>
    <source>
        <strain evidence="1 2">HG66A1</strain>
    </source>
</reference>
<organism evidence="1 2">
    <name type="scientific">Gimesia chilikensis</name>
    <dbReference type="NCBI Taxonomy" id="2605989"/>
    <lineage>
        <taxon>Bacteria</taxon>
        <taxon>Pseudomonadati</taxon>
        <taxon>Planctomycetota</taxon>
        <taxon>Planctomycetia</taxon>
        <taxon>Planctomycetales</taxon>
        <taxon>Planctomycetaceae</taxon>
        <taxon>Gimesia</taxon>
    </lineage>
</organism>
<dbReference type="EMBL" id="CP036266">
    <property type="protein sequence ID" value="QDT24350.1"/>
    <property type="molecule type" value="Genomic_DNA"/>
</dbReference>
<proteinExistence type="predicted"/>
<dbReference type="Proteomes" id="UP000320421">
    <property type="component" value="Chromosome"/>
</dbReference>
<evidence type="ECO:0000313" key="1">
    <source>
        <dbReference type="EMBL" id="QDT24350.1"/>
    </source>
</evidence>
<accession>A0A517PY87</accession>
<sequence length="120" mass="13665">MGGVIPEKDQLNALDMEFMGNNDEWSAPMKDIHPIVSIVKQSIGMCILCCRRNDVGLAQKIAQLVIDSLECTLEEDDSSYSPVSLFDHPQIKHELEIQLAMIKHLKGEYELDSNLRMMFR</sequence>
<protein>
    <submittedName>
        <fullName evidence="1">Uncharacterized protein</fullName>
    </submittedName>
</protein>
<gene>
    <name evidence="1" type="ORF">HG66A1_61820</name>
</gene>
<dbReference type="AlphaFoldDB" id="A0A517PY87"/>
<name>A0A517PY87_9PLAN</name>